<keyword evidence="4" id="KW-0539">Nucleus</keyword>
<dbReference type="SMART" id="SM00066">
    <property type="entry name" value="GAL4"/>
    <property type="match status" value="1"/>
</dbReference>
<keyword evidence="8" id="KW-1185">Reference proteome</keyword>
<evidence type="ECO:0000256" key="2">
    <source>
        <dbReference type="ARBA" id="ARBA00023015"/>
    </source>
</evidence>
<feature type="compositionally biased region" description="Low complexity" evidence="5">
    <location>
        <begin position="1303"/>
        <end position="1333"/>
    </location>
</feature>
<dbReference type="SUPFAM" id="SSF57701">
    <property type="entry name" value="Zn2/Cys6 DNA-binding domain"/>
    <property type="match status" value="1"/>
</dbReference>
<evidence type="ECO:0000313" key="8">
    <source>
        <dbReference type="Proteomes" id="UP001583186"/>
    </source>
</evidence>
<dbReference type="Pfam" id="PF04082">
    <property type="entry name" value="Fungal_trans"/>
    <property type="match status" value="1"/>
</dbReference>
<name>A0ABR3YY79_9PEZI</name>
<feature type="region of interest" description="Disordered" evidence="5">
    <location>
        <begin position="260"/>
        <end position="279"/>
    </location>
</feature>
<dbReference type="PANTHER" id="PTHR47840:SF1">
    <property type="entry name" value="ZN(II)2CYS6 TRANSCRIPTION FACTOR (EUROFUNG)"/>
    <property type="match status" value="1"/>
</dbReference>
<feature type="domain" description="Zn(2)-C6 fungal-type" evidence="6">
    <location>
        <begin position="64"/>
        <end position="127"/>
    </location>
</feature>
<feature type="compositionally biased region" description="Polar residues" evidence="5">
    <location>
        <begin position="1351"/>
        <end position="1383"/>
    </location>
</feature>
<feature type="compositionally biased region" description="Low complexity" evidence="5">
    <location>
        <begin position="155"/>
        <end position="197"/>
    </location>
</feature>
<protein>
    <recommendedName>
        <fullName evidence="6">Zn(2)-C6 fungal-type domain-containing protein</fullName>
    </recommendedName>
</protein>
<dbReference type="CDD" id="cd12148">
    <property type="entry name" value="fungal_TF_MHR"/>
    <property type="match status" value="1"/>
</dbReference>
<dbReference type="InterPro" id="IPR036864">
    <property type="entry name" value="Zn2-C6_fun-type_DNA-bd_sf"/>
</dbReference>
<feature type="compositionally biased region" description="Low complexity" evidence="5">
    <location>
        <begin position="304"/>
        <end position="331"/>
    </location>
</feature>
<feature type="compositionally biased region" description="Acidic residues" evidence="5">
    <location>
        <begin position="207"/>
        <end position="216"/>
    </location>
</feature>
<feature type="compositionally biased region" description="Polar residues" evidence="5">
    <location>
        <begin position="357"/>
        <end position="377"/>
    </location>
</feature>
<evidence type="ECO:0000256" key="3">
    <source>
        <dbReference type="ARBA" id="ARBA00023163"/>
    </source>
</evidence>
<evidence type="ECO:0000256" key="4">
    <source>
        <dbReference type="ARBA" id="ARBA00023242"/>
    </source>
</evidence>
<dbReference type="CDD" id="cd00067">
    <property type="entry name" value="GAL4"/>
    <property type="match status" value="1"/>
</dbReference>
<dbReference type="Proteomes" id="UP001583186">
    <property type="component" value="Unassembled WGS sequence"/>
</dbReference>
<organism evidence="7 8">
    <name type="scientific">Sporothrix stenoceras</name>
    <dbReference type="NCBI Taxonomy" id="5173"/>
    <lineage>
        <taxon>Eukaryota</taxon>
        <taxon>Fungi</taxon>
        <taxon>Dikarya</taxon>
        <taxon>Ascomycota</taxon>
        <taxon>Pezizomycotina</taxon>
        <taxon>Sordariomycetes</taxon>
        <taxon>Sordariomycetidae</taxon>
        <taxon>Ophiostomatales</taxon>
        <taxon>Ophiostomataceae</taxon>
        <taxon>Sporothrix</taxon>
    </lineage>
</organism>
<feature type="compositionally biased region" description="Low complexity" evidence="5">
    <location>
        <begin position="24"/>
        <end position="39"/>
    </location>
</feature>
<gene>
    <name evidence="7" type="ORF">Sste5346_006662</name>
</gene>
<feature type="region of interest" description="Disordered" evidence="5">
    <location>
        <begin position="1"/>
        <end position="63"/>
    </location>
</feature>
<comment type="caution">
    <text evidence="7">The sequence shown here is derived from an EMBL/GenBank/DDBJ whole genome shotgun (WGS) entry which is preliminary data.</text>
</comment>
<proteinExistence type="predicted"/>
<feature type="region of interest" description="Disordered" evidence="5">
    <location>
        <begin position="1056"/>
        <end position="1130"/>
    </location>
</feature>
<dbReference type="EMBL" id="JAWCUI010000040">
    <property type="protein sequence ID" value="KAL1892982.1"/>
    <property type="molecule type" value="Genomic_DNA"/>
</dbReference>
<feature type="compositionally biased region" description="Basic and acidic residues" evidence="5">
    <location>
        <begin position="1113"/>
        <end position="1126"/>
    </location>
</feature>
<keyword evidence="3" id="KW-0804">Transcription</keyword>
<feature type="region of interest" description="Disordered" evidence="5">
    <location>
        <begin position="1303"/>
        <end position="1405"/>
    </location>
</feature>
<feature type="region of interest" description="Disordered" evidence="5">
    <location>
        <begin position="289"/>
        <end position="377"/>
    </location>
</feature>
<feature type="compositionally biased region" description="Basic and acidic residues" evidence="5">
    <location>
        <begin position="1094"/>
        <end position="1105"/>
    </location>
</feature>
<evidence type="ECO:0000256" key="1">
    <source>
        <dbReference type="ARBA" id="ARBA00022723"/>
    </source>
</evidence>
<evidence type="ECO:0000259" key="6">
    <source>
        <dbReference type="SMART" id="SM00066"/>
    </source>
</evidence>
<feature type="compositionally biased region" description="Polar residues" evidence="5">
    <location>
        <begin position="1056"/>
        <end position="1074"/>
    </location>
</feature>
<keyword evidence="1" id="KW-0479">Metal-binding</keyword>
<evidence type="ECO:0000313" key="7">
    <source>
        <dbReference type="EMBL" id="KAL1892982.1"/>
    </source>
</evidence>
<sequence length="1405" mass="150851">MPPRRALSSDHSPVTAVARGTGKSLPASASVSASRSATGSPPPQTTTNTGSPPATHATKRRKIRKGTHSCWACKRKKIRCTFSAPDGTPLDPDEIGDAEAFAGLVCDGCRRRRTPCVSQDLPETTALSAAANHSRHVDDRLGRMEALVEMLVKNQQQQAQQQQHQQYQVLKSSTGRGPSHGSPSTTSTMTSATSPSSSRHRRRQADDEFEREEEGGPDTIGPQRHEPPAAQRHHGINNIPPPETMVSMREGYLAISRTGITTPTDAEEQRATPTTYTTWFGHERGTVMGEEEQPGTMPPKLTGPATPASTASTTATRVGSGSQAGAAGSDADATEGAEADSQSTNNTSKIGGGRGGPSSTQTIAGVPTQNNPNLDAPNATTRAIRAASHMHDEYVRRYNTLAAAWPSPEDLALILDALATPVRSGLHKVLVYTPFSAVLAAQTPPVSRDAASTVLFLPPLGSHLVLVAQKLLMLASFLQHLHPQFDPALRRLKVPHREIMQRAVCATNTVVTGNDSLIGSLEGVQCLVMQGVIQSNQGNLRRAWLAFRRAMTMGQLMGLQRGFPAATIKSIDPGTQQPIVPQCLWFRIVYADRYLSLMLGLPQGAPGDPAVLHPSYGKGALKTLSHNGTQKQIDIPPPPIPASLEGDEAGTAAYISLYKDLRRIEEAHAVIVGRIIERNEAWRGEDDEGKGCGGMNACDVDDSYSDITNVLSTQSIDLALQRASRNMPAQWWLTPQINEWDGDGTTVFMQTQRLVDQLFHYHLLTQLHLPYMLRRGTDTTAKSAAAAVAEETAAVAAEAANASVSGAVPEEAVAGTTMDRSTAHLLRGNGDNIPTSLPPGFTRQDSNSAVAAAVSGIPLNASGNGNANGMGGSAGSVDKYAYSKITCVSASREVLTRFLSLRSFKQVTFFCRCIDFFALLASMTLCLAHLDSHRNEQQQNQMVANDFLAHQRLSDRGMMERVLESMDEMARLNEDDALSAKSAAFLRRMLDVELDASLAVAASLGCQDAQATLRARANEAPDDLRVWVPFLGTIRINKEGILRVNGNECSLVLSSEAKNNNPGGRANGTTNPDNGVNCVIGGPNTENQAKQRQQRQEEQLQKEMQEQQQQQEEQQRQEQERQRQERQQQQQQQFQQQFQMQQQQQQQQSPYLQNGPTLSSLESLLPAVASNPTFNPELIATYPNYSAGETPVVNPLTGLAMVPSWSSVGPLGTTANQPLLFLPNSDPQSSNYMFYTNVADNNANTPTISSTTQGGNFIPSSVATDGSNTGVGGSADDWTLQGVDFAFFENLLMHGGLGDLSSGQTTATNNGSNNGGNSNNNNASMSRTNSNTADTATDKDTPMADVGMAPSSRSPTTVSKPVGSRANTASASIDSQKSNTTGNVEDDGDNIPISAERRAGHWTWP</sequence>
<feature type="region of interest" description="Disordered" evidence="5">
    <location>
        <begin position="155"/>
        <end position="244"/>
    </location>
</feature>
<accession>A0ABR3YY79</accession>
<dbReference type="InterPro" id="IPR001138">
    <property type="entry name" value="Zn2Cys6_DnaBD"/>
</dbReference>
<dbReference type="Gene3D" id="4.10.240.10">
    <property type="entry name" value="Zn(2)-C6 fungal-type DNA-binding domain"/>
    <property type="match status" value="1"/>
</dbReference>
<keyword evidence="2" id="KW-0805">Transcription regulation</keyword>
<dbReference type="InterPro" id="IPR007219">
    <property type="entry name" value="XnlR_reg_dom"/>
</dbReference>
<evidence type="ECO:0000256" key="5">
    <source>
        <dbReference type="SAM" id="MobiDB-lite"/>
    </source>
</evidence>
<dbReference type="PANTHER" id="PTHR47840">
    <property type="entry name" value="ZN(II)2CYS6 TRANSCRIPTION FACTOR (EUROFUNG)-RELATED"/>
    <property type="match status" value="1"/>
</dbReference>
<reference evidence="7 8" key="1">
    <citation type="journal article" date="2024" name="IMA Fungus">
        <title>IMA Genome - F19 : A genome assembly and annotation guide to empower mycologists, including annotated draft genome sequences of Ceratocystis pirilliformis, Diaporthe australafricana, Fusarium ophioides, Paecilomyces lecythidis, and Sporothrix stenoceras.</title>
        <authorList>
            <person name="Aylward J."/>
            <person name="Wilson A.M."/>
            <person name="Visagie C.M."/>
            <person name="Spraker J."/>
            <person name="Barnes I."/>
            <person name="Buitendag C."/>
            <person name="Ceriani C."/>
            <person name="Del Mar Angel L."/>
            <person name="du Plessis D."/>
            <person name="Fuchs T."/>
            <person name="Gasser K."/>
            <person name="Kramer D."/>
            <person name="Li W."/>
            <person name="Munsamy K."/>
            <person name="Piso A."/>
            <person name="Price J.L."/>
            <person name="Sonnekus B."/>
            <person name="Thomas C."/>
            <person name="van der Nest A."/>
            <person name="van Dijk A."/>
            <person name="van Heerden A."/>
            <person name="van Vuuren N."/>
            <person name="Yilmaz N."/>
            <person name="Duong T.A."/>
            <person name="van der Merwe N.A."/>
            <person name="Wingfield M.J."/>
            <person name="Wingfield B.D."/>
        </authorList>
    </citation>
    <scope>NUCLEOTIDE SEQUENCE [LARGE SCALE GENOMIC DNA]</scope>
    <source>
        <strain evidence="7 8">CMW 5346</strain>
    </source>
</reference>